<reference evidence="3" key="1">
    <citation type="journal article" date="2019" name="Int. J. Syst. Evol. Microbiol.">
        <title>The Global Catalogue of Microorganisms (GCM) 10K type strain sequencing project: providing services to taxonomists for standard genome sequencing and annotation.</title>
        <authorList>
            <consortium name="The Broad Institute Genomics Platform"/>
            <consortium name="The Broad Institute Genome Sequencing Center for Infectious Disease"/>
            <person name="Wu L."/>
            <person name="Ma J."/>
        </authorList>
    </citation>
    <scope>NUCLEOTIDE SEQUENCE [LARGE SCALE GENOMIC DNA]</scope>
    <source>
        <strain evidence="3">JCM 4376</strain>
    </source>
</reference>
<feature type="region of interest" description="Disordered" evidence="1">
    <location>
        <begin position="44"/>
        <end position="77"/>
    </location>
</feature>
<proteinExistence type="predicted"/>
<gene>
    <name evidence="2" type="ORF">GCM10015535_05330</name>
</gene>
<comment type="caution">
    <text evidence="2">The sequence shown here is derived from an EMBL/GenBank/DDBJ whole genome shotgun (WGS) entry which is preliminary data.</text>
</comment>
<name>A0ABQ2VTK7_9ACTN</name>
<evidence type="ECO:0000256" key="1">
    <source>
        <dbReference type="SAM" id="MobiDB-lite"/>
    </source>
</evidence>
<feature type="compositionally biased region" description="Acidic residues" evidence="1">
    <location>
        <begin position="1"/>
        <end position="10"/>
    </location>
</feature>
<dbReference type="Proteomes" id="UP000660675">
    <property type="component" value="Unassembled WGS sequence"/>
</dbReference>
<evidence type="ECO:0000313" key="3">
    <source>
        <dbReference type="Proteomes" id="UP000660675"/>
    </source>
</evidence>
<organism evidence="2 3">
    <name type="scientific">Streptomyces gelaticus</name>
    <dbReference type="NCBI Taxonomy" id="285446"/>
    <lineage>
        <taxon>Bacteria</taxon>
        <taxon>Bacillati</taxon>
        <taxon>Actinomycetota</taxon>
        <taxon>Actinomycetes</taxon>
        <taxon>Kitasatosporales</taxon>
        <taxon>Streptomycetaceae</taxon>
        <taxon>Streptomyces</taxon>
    </lineage>
</organism>
<protein>
    <submittedName>
        <fullName evidence="2">Uncharacterized protein</fullName>
    </submittedName>
</protein>
<sequence length="77" mass="8194">MTLVDDDSDPFDTHPVTTPRVPTTSSPHCEGIGGVLARRQAQLADGPDIARNTSGEDQGCASSGMLTSQRVSRRGRR</sequence>
<feature type="compositionally biased region" description="Polar residues" evidence="1">
    <location>
        <begin position="51"/>
        <end position="70"/>
    </location>
</feature>
<dbReference type="EMBL" id="BMTF01000001">
    <property type="protein sequence ID" value="GGV75184.1"/>
    <property type="molecule type" value="Genomic_DNA"/>
</dbReference>
<evidence type="ECO:0000313" key="2">
    <source>
        <dbReference type="EMBL" id="GGV75184.1"/>
    </source>
</evidence>
<keyword evidence="3" id="KW-1185">Reference proteome</keyword>
<feature type="region of interest" description="Disordered" evidence="1">
    <location>
        <begin position="1"/>
        <end position="29"/>
    </location>
</feature>
<feature type="compositionally biased region" description="Low complexity" evidence="1">
    <location>
        <begin position="13"/>
        <end position="28"/>
    </location>
</feature>
<accession>A0ABQ2VTK7</accession>